<accession>A0A1A7Z0C3</accession>
<evidence type="ECO:0000313" key="1">
    <source>
        <dbReference type="EMBL" id="SBP36332.1"/>
    </source>
</evidence>
<sequence>NVLESDCRARYVELNFFSTDWTGNCEVTSGIFWLQGATGAGWPFIYPVKRRWESW</sequence>
<protein>
    <submittedName>
        <fullName evidence="1">Uncharacterized protein</fullName>
    </submittedName>
</protein>
<proteinExistence type="predicted"/>
<feature type="non-terminal residue" evidence="1">
    <location>
        <position position="55"/>
    </location>
</feature>
<name>A0A1A7Z0C3_9TELE</name>
<reference evidence="1" key="2">
    <citation type="submission" date="2016-06" db="EMBL/GenBank/DDBJ databases">
        <title>The genome of a short-lived fish provides insights into sex chromosome evolution and the genetic control of aging.</title>
        <authorList>
            <person name="Reichwald K."/>
            <person name="Felder M."/>
            <person name="Petzold A."/>
            <person name="Koch P."/>
            <person name="Groth M."/>
            <person name="Platzer M."/>
        </authorList>
    </citation>
    <scope>NUCLEOTIDE SEQUENCE</scope>
    <source>
        <tissue evidence="1">Brain</tissue>
    </source>
</reference>
<dbReference type="EMBL" id="HADX01014100">
    <property type="protein sequence ID" value="SBP36332.1"/>
    <property type="molecule type" value="Transcribed_RNA"/>
</dbReference>
<reference evidence="1" key="1">
    <citation type="submission" date="2016-05" db="EMBL/GenBank/DDBJ databases">
        <authorList>
            <person name="Lavstsen T."/>
            <person name="Jespersen J.S."/>
        </authorList>
    </citation>
    <scope>NUCLEOTIDE SEQUENCE</scope>
    <source>
        <tissue evidence="1">Brain</tissue>
    </source>
</reference>
<feature type="non-terminal residue" evidence="1">
    <location>
        <position position="1"/>
    </location>
</feature>
<dbReference type="AlphaFoldDB" id="A0A1A7Z0C3"/>
<organism evidence="1">
    <name type="scientific">Iconisemion striatum</name>
    <dbReference type="NCBI Taxonomy" id="60296"/>
    <lineage>
        <taxon>Eukaryota</taxon>
        <taxon>Metazoa</taxon>
        <taxon>Chordata</taxon>
        <taxon>Craniata</taxon>
        <taxon>Vertebrata</taxon>
        <taxon>Euteleostomi</taxon>
        <taxon>Actinopterygii</taxon>
        <taxon>Neopterygii</taxon>
        <taxon>Teleostei</taxon>
        <taxon>Neoteleostei</taxon>
        <taxon>Acanthomorphata</taxon>
        <taxon>Ovalentaria</taxon>
        <taxon>Atherinomorphae</taxon>
        <taxon>Cyprinodontiformes</taxon>
        <taxon>Nothobranchiidae</taxon>
        <taxon>Iconisemion</taxon>
    </lineage>
</organism>
<gene>
    <name evidence="1" type="primary">Nfu_g_1_014740</name>
</gene>